<gene>
    <name evidence="3" type="ORF">OFUS_LOCUS9033</name>
</gene>
<evidence type="ECO:0000256" key="1">
    <source>
        <dbReference type="SAM" id="MobiDB-lite"/>
    </source>
</evidence>
<dbReference type="Proteomes" id="UP000749559">
    <property type="component" value="Unassembled WGS sequence"/>
</dbReference>
<protein>
    <submittedName>
        <fullName evidence="3">Uncharacterized protein</fullName>
    </submittedName>
</protein>
<feature type="chain" id="PRO_5035914955" evidence="2">
    <location>
        <begin position="24"/>
        <end position="430"/>
    </location>
</feature>
<feature type="region of interest" description="Disordered" evidence="1">
    <location>
        <begin position="302"/>
        <end position="338"/>
    </location>
</feature>
<keyword evidence="4" id="KW-1185">Reference proteome</keyword>
<proteinExistence type="predicted"/>
<comment type="caution">
    <text evidence="3">The sequence shown here is derived from an EMBL/GenBank/DDBJ whole genome shotgun (WGS) entry which is preliminary data.</text>
</comment>
<evidence type="ECO:0000313" key="4">
    <source>
        <dbReference type="Proteomes" id="UP000749559"/>
    </source>
</evidence>
<name>A0A8S4NQI4_OWEFU</name>
<feature type="signal peptide" evidence="2">
    <location>
        <begin position="1"/>
        <end position="23"/>
    </location>
</feature>
<reference evidence="3" key="1">
    <citation type="submission" date="2022-03" db="EMBL/GenBank/DDBJ databases">
        <authorList>
            <person name="Martin C."/>
        </authorList>
    </citation>
    <scope>NUCLEOTIDE SEQUENCE</scope>
</reference>
<evidence type="ECO:0000256" key="2">
    <source>
        <dbReference type="SAM" id="SignalP"/>
    </source>
</evidence>
<accession>A0A8S4NQI4</accession>
<dbReference type="AlphaFoldDB" id="A0A8S4NQI4"/>
<evidence type="ECO:0000313" key="3">
    <source>
        <dbReference type="EMBL" id="CAH1782602.1"/>
    </source>
</evidence>
<keyword evidence="2" id="KW-0732">Signal</keyword>
<dbReference type="EMBL" id="CAIIXF020000005">
    <property type="protein sequence ID" value="CAH1782602.1"/>
    <property type="molecule type" value="Genomic_DNA"/>
</dbReference>
<feature type="region of interest" description="Disordered" evidence="1">
    <location>
        <begin position="240"/>
        <end position="260"/>
    </location>
</feature>
<organism evidence="3 4">
    <name type="scientific">Owenia fusiformis</name>
    <name type="common">Polychaete worm</name>
    <dbReference type="NCBI Taxonomy" id="6347"/>
    <lineage>
        <taxon>Eukaryota</taxon>
        <taxon>Metazoa</taxon>
        <taxon>Spiralia</taxon>
        <taxon>Lophotrochozoa</taxon>
        <taxon>Annelida</taxon>
        <taxon>Polychaeta</taxon>
        <taxon>Sedentaria</taxon>
        <taxon>Canalipalpata</taxon>
        <taxon>Sabellida</taxon>
        <taxon>Oweniida</taxon>
        <taxon>Oweniidae</taxon>
        <taxon>Owenia</taxon>
    </lineage>
</organism>
<feature type="compositionally biased region" description="Polar residues" evidence="1">
    <location>
        <begin position="311"/>
        <end position="320"/>
    </location>
</feature>
<sequence length="430" mass="47555">MHLSTCFLLALMLQCGLIGIADGSSQIQKYRREERILMKVFKTLDTILEDAILSTGKQLDRDIALLKDIIKLNNSNAIGNNIENGSNSKVGTDEKNKLKDEEIVVKPAIKMKGIILRRTLNGKLRPSKTIRFWYPKNNDVLDTNHNGFKSLKNQFKKEIIQKTKPGSKSKFTGQNRLGAMGHSKSSENFGQFGTFTNTNSFKHSNVSPLKESFGSFATSKSSGNGFGKFADFKPNKPKEETFGSFGDLKPSKTQEKTGTFDIGNFGSFGDLKPSKTLEKPEKFDIVGFGNFADIKPVKSPSYGSFKPSMDQPVQTGSSDTMGEFPRGSKHHQAQEDHSQVSFGSSDVNISEGSFGSNTDNCKGIKRRKCSSDSHCSCFGFYKCVKGRCRTRGHKAKAGTTFQSKPDMGTWHEAPKTPMYQTMSGMNPVFN</sequence>